<sequence>MNDTTEPPRIRIALFGAGNRGMGAYGAYVLRRPDLARVVAVADPRSDRLQDAGHQHGLDPRHLYPGWEELLAAETELDAVIIATPDPLHLQPALAAIERGVSILLEKPICPTEAEIQVLQDASRAHGSDITVAHVLRYTPFFLQIRQLLDRGAIGRLQTLRHTEHIAYWHFAHSYVRGNWRRLADASPMILAKACHDLDIIRWFVGAPCVALSSFGALAHFTWQNAPDGATDRCDGGCKVERSCPYSAPRIYLEKLPPQNRWPHTMVALDPSPAALAQALHEGPYGRCVYMCDNDVADSQVVSMRFANGVSATLNVSAFTGENTRTVHLMGSHGEITGNFNQNEITVTDFRTDEVTRIQLSLPADGYHGGGDDGIMADFLGRAQQRLRHTQVGPALTSLQESLDSHIMAFAAERSRRSGETILLRT</sequence>
<dbReference type="AlphaFoldDB" id="A0AA41YM55"/>
<name>A0AA41YM55_9PROT</name>
<dbReference type="InterPro" id="IPR036291">
    <property type="entry name" value="NAD(P)-bd_dom_sf"/>
</dbReference>
<dbReference type="Proteomes" id="UP001165679">
    <property type="component" value="Unassembled WGS sequence"/>
</dbReference>
<dbReference type="PANTHER" id="PTHR43377">
    <property type="entry name" value="BILIVERDIN REDUCTASE A"/>
    <property type="match status" value="1"/>
</dbReference>
<dbReference type="InterPro" id="IPR051450">
    <property type="entry name" value="Gfo/Idh/MocA_Oxidoreductases"/>
</dbReference>
<dbReference type="SUPFAM" id="SSF55347">
    <property type="entry name" value="Glyceraldehyde-3-phosphate dehydrogenase-like, C-terminal domain"/>
    <property type="match status" value="1"/>
</dbReference>
<proteinExistence type="predicted"/>
<organism evidence="3 4">
    <name type="scientific">Limobrevibacterium gyesilva</name>
    <dbReference type="NCBI Taxonomy" id="2991712"/>
    <lineage>
        <taxon>Bacteria</taxon>
        <taxon>Pseudomonadati</taxon>
        <taxon>Pseudomonadota</taxon>
        <taxon>Alphaproteobacteria</taxon>
        <taxon>Acetobacterales</taxon>
        <taxon>Acetobacteraceae</taxon>
        <taxon>Limobrevibacterium</taxon>
    </lineage>
</organism>
<keyword evidence="4" id="KW-1185">Reference proteome</keyword>
<dbReference type="InterPro" id="IPR000683">
    <property type="entry name" value="Gfo/Idh/MocA-like_OxRdtase_N"/>
</dbReference>
<dbReference type="Gene3D" id="3.30.360.10">
    <property type="entry name" value="Dihydrodipicolinate Reductase, domain 2"/>
    <property type="match status" value="1"/>
</dbReference>
<reference evidence="3" key="2">
    <citation type="submission" date="2022-10" db="EMBL/GenBank/DDBJ databases">
        <authorList>
            <person name="Trinh H.N."/>
        </authorList>
    </citation>
    <scope>NUCLEOTIDE SEQUENCE</scope>
    <source>
        <strain evidence="3">RN2-1</strain>
    </source>
</reference>
<dbReference type="GO" id="GO:0000166">
    <property type="term" value="F:nucleotide binding"/>
    <property type="evidence" value="ECO:0007669"/>
    <property type="project" value="InterPro"/>
</dbReference>
<evidence type="ECO:0000259" key="1">
    <source>
        <dbReference type="Pfam" id="PF01408"/>
    </source>
</evidence>
<protein>
    <submittedName>
        <fullName evidence="3">Gfo/Idh/MocA family oxidoreductase</fullName>
    </submittedName>
</protein>
<dbReference type="Pfam" id="PF01408">
    <property type="entry name" value="GFO_IDH_MocA"/>
    <property type="match status" value="1"/>
</dbReference>
<dbReference type="EMBL" id="JAPDNT010000006">
    <property type="protein sequence ID" value="MCW3475031.1"/>
    <property type="molecule type" value="Genomic_DNA"/>
</dbReference>
<feature type="domain" description="GFO/IDH/MocA-like oxidoreductase" evidence="2">
    <location>
        <begin position="142"/>
        <end position="217"/>
    </location>
</feature>
<dbReference type="Pfam" id="PF22725">
    <property type="entry name" value="GFO_IDH_MocA_C3"/>
    <property type="match status" value="1"/>
</dbReference>
<reference evidence="3" key="1">
    <citation type="submission" date="2022-09" db="EMBL/GenBank/DDBJ databases">
        <title>Rhodovastum sp. nov. RN2-1 isolated from soil in Seongnam, South Korea.</title>
        <authorList>
            <person name="Le N.T."/>
        </authorList>
    </citation>
    <scope>NUCLEOTIDE SEQUENCE</scope>
    <source>
        <strain evidence="3">RN2-1</strain>
    </source>
</reference>
<feature type="domain" description="Gfo/Idh/MocA-like oxidoreductase N-terminal" evidence="1">
    <location>
        <begin position="10"/>
        <end position="134"/>
    </location>
</feature>
<evidence type="ECO:0000313" key="3">
    <source>
        <dbReference type="EMBL" id="MCW3475031.1"/>
    </source>
</evidence>
<dbReference type="SUPFAM" id="SSF51735">
    <property type="entry name" value="NAD(P)-binding Rossmann-fold domains"/>
    <property type="match status" value="1"/>
</dbReference>
<gene>
    <name evidence="3" type="ORF">OL599_10655</name>
</gene>
<dbReference type="PANTHER" id="PTHR43377:SF2">
    <property type="entry name" value="BINDING ROSSMANN FOLD OXIDOREDUCTASE, PUTATIVE (AFU_ORTHOLOGUE AFUA_4G00560)-RELATED"/>
    <property type="match status" value="1"/>
</dbReference>
<dbReference type="Gene3D" id="3.40.50.720">
    <property type="entry name" value="NAD(P)-binding Rossmann-like Domain"/>
    <property type="match status" value="1"/>
</dbReference>
<comment type="caution">
    <text evidence="3">The sequence shown here is derived from an EMBL/GenBank/DDBJ whole genome shotgun (WGS) entry which is preliminary data.</text>
</comment>
<evidence type="ECO:0000259" key="2">
    <source>
        <dbReference type="Pfam" id="PF22725"/>
    </source>
</evidence>
<accession>A0AA41YM55</accession>
<dbReference type="InterPro" id="IPR055170">
    <property type="entry name" value="GFO_IDH_MocA-like_dom"/>
</dbReference>
<dbReference type="RefSeq" id="WP_264713720.1">
    <property type="nucleotide sequence ID" value="NZ_JAPDNT010000006.1"/>
</dbReference>
<evidence type="ECO:0000313" key="4">
    <source>
        <dbReference type="Proteomes" id="UP001165679"/>
    </source>
</evidence>